<evidence type="ECO:0000313" key="2">
    <source>
        <dbReference type="EMBL" id="GBP21978.1"/>
    </source>
</evidence>
<comment type="caution">
    <text evidence="2">The sequence shown here is derived from an EMBL/GenBank/DDBJ whole genome shotgun (WGS) entry which is preliminary data.</text>
</comment>
<dbReference type="AlphaFoldDB" id="A0A4C1U6U0"/>
<accession>A0A4C1U6U0</accession>
<sequence length="144" mass="16466">MCPGRHRAAIGRSENAVTRRHGARSSQSRRRVHDDSLLLKSLPLKVPLHPIKFEAIHYNNAARIDCYHENYERHENRARGDPAGLIHGAAPPHLCEQGKYYHYHPGHYSIEIIQRCVSSIKSRKLNSRPFSAIGVTRNSEPKQF</sequence>
<organism evidence="2 3">
    <name type="scientific">Eumeta variegata</name>
    <name type="common">Bagworm moth</name>
    <name type="synonym">Eumeta japonica</name>
    <dbReference type="NCBI Taxonomy" id="151549"/>
    <lineage>
        <taxon>Eukaryota</taxon>
        <taxon>Metazoa</taxon>
        <taxon>Ecdysozoa</taxon>
        <taxon>Arthropoda</taxon>
        <taxon>Hexapoda</taxon>
        <taxon>Insecta</taxon>
        <taxon>Pterygota</taxon>
        <taxon>Neoptera</taxon>
        <taxon>Endopterygota</taxon>
        <taxon>Lepidoptera</taxon>
        <taxon>Glossata</taxon>
        <taxon>Ditrysia</taxon>
        <taxon>Tineoidea</taxon>
        <taxon>Psychidae</taxon>
        <taxon>Oiketicinae</taxon>
        <taxon>Eumeta</taxon>
    </lineage>
</organism>
<gene>
    <name evidence="2" type="ORF">EVAR_18619_1</name>
</gene>
<name>A0A4C1U6U0_EUMVA</name>
<evidence type="ECO:0000313" key="3">
    <source>
        <dbReference type="Proteomes" id="UP000299102"/>
    </source>
</evidence>
<evidence type="ECO:0000256" key="1">
    <source>
        <dbReference type="SAM" id="MobiDB-lite"/>
    </source>
</evidence>
<feature type="compositionally biased region" description="Basic residues" evidence="1">
    <location>
        <begin position="18"/>
        <end position="31"/>
    </location>
</feature>
<feature type="region of interest" description="Disordered" evidence="1">
    <location>
        <begin position="1"/>
        <end position="32"/>
    </location>
</feature>
<keyword evidence="3" id="KW-1185">Reference proteome</keyword>
<dbReference type="EMBL" id="BGZK01000135">
    <property type="protein sequence ID" value="GBP21978.1"/>
    <property type="molecule type" value="Genomic_DNA"/>
</dbReference>
<proteinExistence type="predicted"/>
<dbReference type="Proteomes" id="UP000299102">
    <property type="component" value="Unassembled WGS sequence"/>
</dbReference>
<reference evidence="2 3" key="1">
    <citation type="journal article" date="2019" name="Commun. Biol.">
        <title>The bagworm genome reveals a unique fibroin gene that provides high tensile strength.</title>
        <authorList>
            <person name="Kono N."/>
            <person name="Nakamura H."/>
            <person name="Ohtoshi R."/>
            <person name="Tomita M."/>
            <person name="Numata K."/>
            <person name="Arakawa K."/>
        </authorList>
    </citation>
    <scope>NUCLEOTIDE SEQUENCE [LARGE SCALE GENOMIC DNA]</scope>
</reference>
<protein>
    <submittedName>
        <fullName evidence="2">Uncharacterized protein</fullName>
    </submittedName>
</protein>